<dbReference type="PANTHER" id="PTHR42912">
    <property type="entry name" value="METHYLTRANSFERASE"/>
    <property type="match status" value="1"/>
</dbReference>
<proteinExistence type="predicted"/>
<dbReference type="InterPro" id="IPR013216">
    <property type="entry name" value="Methyltransf_11"/>
</dbReference>
<organism evidence="2">
    <name type="scientific">marine sediment metagenome</name>
    <dbReference type="NCBI Taxonomy" id="412755"/>
    <lineage>
        <taxon>unclassified sequences</taxon>
        <taxon>metagenomes</taxon>
        <taxon>ecological metagenomes</taxon>
    </lineage>
</organism>
<dbReference type="PANTHER" id="PTHR42912:SF93">
    <property type="entry name" value="N6-ADENOSINE-METHYLTRANSFERASE TMT1A"/>
    <property type="match status" value="1"/>
</dbReference>
<protein>
    <recommendedName>
        <fullName evidence="1">Methyltransferase type 11 domain-containing protein</fullName>
    </recommendedName>
</protein>
<dbReference type="EMBL" id="BARV01033894">
    <property type="protein sequence ID" value="GAI55050.1"/>
    <property type="molecule type" value="Genomic_DNA"/>
</dbReference>
<dbReference type="SUPFAM" id="SSF53335">
    <property type="entry name" value="S-adenosyl-L-methionine-dependent methyltransferases"/>
    <property type="match status" value="1"/>
</dbReference>
<comment type="caution">
    <text evidence="2">The sequence shown here is derived from an EMBL/GenBank/DDBJ whole genome shotgun (WGS) entry which is preliminary data.</text>
</comment>
<name>X1QVZ0_9ZZZZ</name>
<dbReference type="Pfam" id="PF08241">
    <property type="entry name" value="Methyltransf_11"/>
    <property type="match status" value="1"/>
</dbReference>
<evidence type="ECO:0000313" key="2">
    <source>
        <dbReference type="EMBL" id="GAI55050.1"/>
    </source>
</evidence>
<accession>X1QVZ0</accession>
<gene>
    <name evidence="2" type="ORF">S06H3_53199</name>
</gene>
<dbReference type="CDD" id="cd02440">
    <property type="entry name" value="AdoMet_MTases"/>
    <property type="match status" value="1"/>
</dbReference>
<evidence type="ECO:0000259" key="1">
    <source>
        <dbReference type="Pfam" id="PF08241"/>
    </source>
</evidence>
<sequence length="178" mass="20675">MKSSVEKWVKESADTILKEIGIKKGHRVLDFGCGSGNYTIAAVRVVRKQGLVYALDEDEESLNQLMHRAKSIGLKNIIRLDASHEPRIGLADKSIDVVLLYDVLHYYYFPKEEDRRQLLRGLYRILRANGLLSLYPTHLQSHMEPNLKDVRREIEEAGFYQEREYSVMIMVHDDNLEQ</sequence>
<dbReference type="GO" id="GO:0008168">
    <property type="term" value="F:methyltransferase activity"/>
    <property type="evidence" value="ECO:0007669"/>
    <property type="project" value="TreeGrafter"/>
</dbReference>
<dbReference type="Gene3D" id="3.40.50.150">
    <property type="entry name" value="Vaccinia Virus protein VP39"/>
    <property type="match status" value="1"/>
</dbReference>
<reference evidence="2" key="1">
    <citation type="journal article" date="2014" name="Front. Microbiol.">
        <title>High frequency of phylogenetically diverse reductive dehalogenase-homologous genes in deep subseafloor sedimentary metagenomes.</title>
        <authorList>
            <person name="Kawai M."/>
            <person name="Futagami T."/>
            <person name="Toyoda A."/>
            <person name="Takaki Y."/>
            <person name="Nishi S."/>
            <person name="Hori S."/>
            <person name="Arai W."/>
            <person name="Tsubouchi T."/>
            <person name="Morono Y."/>
            <person name="Uchiyama I."/>
            <person name="Ito T."/>
            <person name="Fujiyama A."/>
            <person name="Inagaki F."/>
            <person name="Takami H."/>
        </authorList>
    </citation>
    <scope>NUCLEOTIDE SEQUENCE</scope>
    <source>
        <strain evidence="2">Expedition CK06-06</strain>
    </source>
</reference>
<dbReference type="InterPro" id="IPR029063">
    <property type="entry name" value="SAM-dependent_MTases_sf"/>
</dbReference>
<dbReference type="AlphaFoldDB" id="X1QVZ0"/>
<feature type="non-terminal residue" evidence="2">
    <location>
        <position position="178"/>
    </location>
</feature>
<dbReference type="InterPro" id="IPR050508">
    <property type="entry name" value="Methyltransf_Superfamily"/>
</dbReference>
<feature type="domain" description="Methyltransferase type 11" evidence="1">
    <location>
        <begin position="29"/>
        <end position="133"/>
    </location>
</feature>